<dbReference type="EC" id="1.1.3.15" evidence="2"/>
<dbReference type="InterPro" id="IPR037396">
    <property type="entry name" value="FMN_HAD"/>
</dbReference>
<sequence length="389" mass="43102">MPTHGVSRVADFEELVRDKTPDYVTDFYAAGAGDEQTLEDSVKAFRRFRLRPRVLWSKEKIKIATKLQGQEVSFPLGIAPTGFQRKAHHEGDLATARAASKADVIMVFSSWSLIRLEEAAAVAPNVKLWMQVYPFKDRRITIDMVKRAERSGFKAIVVTVDSSTGRIYRGTFRTGRQTQEQLESLNFQGLEKFSFVLIFIRVVNFQAVKEDVVKAKASGDKYLYEYAKLQTYSPGTWDDIAWIKSITTLPVILKGIVTAESAREAVAAGVEGIIVSAHGGRQLDGIQAPIEALPEVVDAVRRSGVEVYVDGGVRSGRDIFKALAIGAKAAFIGRPVLWGLSHNGEDGVTEVLNMLKAEFANTMSLCGFPNVEEVNRTFIRHESQLTCKL</sequence>
<feature type="binding site" evidence="8">
    <location>
        <position position="131"/>
    </location>
    <ligand>
        <name>FMN</name>
        <dbReference type="ChEBI" id="CHEBI:58210"/>
    </ligand>
</feature>
<dbReference type="FunFam" id="3.20.20.70:FF:000056">
    <property type="entry name" value="hydroxyacid oxidase 2"/>
    <property type="match status" value="1"/>
</dbReference>
<feature type="binding site" evidence="8">
    <location>
        <position position="133"/>
    </location>
    <ligand>
        <name>glyoxylate</name>
        <dbReference type="ChEBI" id="CHEBI:36655"/>
    </ligand>
</feature>
<evidence type="ECO:0000256" key="6">
    <source>
        <dbReference type="ARBA" id="ARBA00029327"/>
    </source>
</evidence>
<dbReference type="Proteomes" id="UP001152320">
    <property type="component" value="Chromosome 8"/>
</dbReference>
<comment type="catalytic activity">
    <reaction evidence="5">
        <text>a (2S)-2-hydroxycarboxylate + O2 = a 2-oxocarboxylate + H2O2</text>
        <dbReference type="Rhea" id="RHEA:16789"/>
        <dbReference type="ChEBI" id="CHEBI:15379"/>
        <dbReference type="ChEBI" id="CHEBI:16240"/>
        <dbReference type="ChEBI" id="CHEBI:35179"/>
        <dbReference type="ChEBI" id="CHEBI:58123"/>
        <dbReference type="EC" id="1.1.3.15"/>
    </reaction>
    <physiologicalReaction direction="left-to-right" evidence="5">
        <dbReference type="Rhea" id="RHEA:16790"/>
    </physiologicalReaction>
</comment>
<keyword evidence="11" id="KW-1185">Reference proteome</keyword>
<evidence type="ECO:0000256" key="1">
    <source>
        <dbReference type="ARBA" id="ARBA00001917"/>
    </source>
</evidence>
<evidence type="ECO:0000256" key="8">
    <source>
        <dbReference type="PIRSR" id="PIRSR000138-2"/>
    </source>
</evidence>
<name>A0A9Q1C3B2_HOLLE</name>
<feature type="binding site" evidence="8">
    <location>
        <position position="278"/>
    </location>
    <ligand>
        <name>glyoxylate</name>
        <dbReference type="ChEBI" id="CHEBI:36655"/>
    </ligand>
</feature>
<dbReference type="Gene3D" id="3.20.20.70">
    <property type="entry name" value="Aldolase class I"/>
    <property type="match status" value="1"/>
</dbReference>
<dbReference type="InterPro" id="IPR013785">
    <property type="entry name" value="Aldolase_TIM"/>
</dbReference>
<evidence type="ECO:0000256" key="3">
    <source>
        <dbReference type="ARBA" id="ARBA00023002"/>
    </source>
</evidence>
<evidence type="ECO:0000256" key="7">
    <source>
        <dbReference type="PIRSR" id="PIRSR000138-1"/>
    </source>
</evidence>
<evidence type="ECO:0000313" key="10">
    <source>
        <dbReference type="EMBL" id="KAJ8037645.1"/>
    </source>
</evidence>
<dbReference type="GO" id="GO:0010181">
    <property type="term" value="F:FMN binding"/>
    <property type="evidence" value="ECO:0007669"/>
    <property type="project" value="InterPro"/>
</dbReference>
<feature type="binding site" evidence="8">
    <location>
        <position position="281"/>
    </location>
    <ligand>
        <name>glyoxylate</name>
        <dbReference type="ChEBI" id="CHEBI:36655"/>
    </ligand>
</feature>
<dbReference type="EMBL" id="JAIZAY010000008">
    <property type="protein sequence ID" value="KAJ8037645.1"/>
    <property type="molecule type" value="Genomic_DNA"/>
</dbReference>
<keyword evidence="3" id="KW-0560">Oxidoreductase</keyword>
<comment type="catalytic activity">
    <reaction evidence="6">
        <text>2-hydroxyoctanoate + O2 = 2-oxooctanoate + H2O2</text>
        <dbReference type="Rhea" id="RHEA:67940"/>
        <dbReference type="ChEBI" id="CHEBI:15379"/>
        <dbReference type="ChEBI" id="CHEBI:16240"/>
        <dbReference type="ChEBI" id="CHEBI:133514"/>
        <dbReference type="ChEBI" id="CHEBI:176689"/>
    </reaction>
    <physiologicalReaction direction="left-to-right" evidence="6">
        <dbReference type="Rhea" id="RHEA:67941"/>
    </physiologicalReaction>
</comment>
<dbReference type="AlphaFoldDB" id="A0A9Q1C3B2"/>
<keyword evidence="8" id="KW-0285">Flavoprotein</keyword>
<dbReference type="Pfam" id="PF01070">
    <property type="entry name" value="FMN_dh"/>
    <property type="match status" value="1"/>
</dbReference>
<gene>
    <name evidence="10" type="ORF">HOLleu_18522</name>
</gene>
<dbReference type="InterPro" id="IPR012133">
    <property type="entry name" value="Alpha-hydoxy_acid_DH_FMN"/>
</dbReference>
<reference evidence="10" key="1">
    <citation type="submission" date="2021-10" db="EMBL/GenBank/DDBJ databases">
        <title>Tropical sea cucumber genome reveals ecological adaptation and Cuvierian tubules defense mechanism.</title>
        <authorList>
            <person name="Chen T."/>
        </authorList>
    </citation>
    <scope>NUCLEOTIDE SEQUENCE</scope>
    <source>
        <strain evidence="10">Nanhai2018</strain>
        <tissue evidence="10">Muscle</tissue>
    </source>
</reference>
<comment type="caution">
    <text evidence="10">The sequence shown here is derived from an EMBL/GenBank/DDBJ whole genome shotgun (WGS) entry which is preliminary data.</text>
</comment>
<dbReference type="GO" id="GO:0001561">
    <property type="term" value="P:fatty acid alpha-oxidation"/>
    <property type="evidence" value="ECO:0007669"/>
    <property type="project" value="TreeGrafter"/>
</dbReference>
<evidence type="ECO:0000313" key="11">
    <source>
        <dbReference type="Proteomes" id="UP001152320"/>
    </source>
</evidence>
<dbReference type="CDD" id="cd02809">
    <property type="entry name" value="alpha_hydroxyacid_oxid_FMN"/>
    <property type="match status" value="1"/>
</dbReference>
<feature type="domain" description="FMN hydroxy acid dehydrogenase" evidence="9">
    <location>
        <begin position="1"/>
        <end position="384"/>
    </location>
</feature>
<evidence type="ECO:0000256" key="5">
    <source>
        <dbReference type="ARBA" id="ARBA00029325"/>
    </source>
</evidence>
<dbReference type="PROSITE" id="PS51349">
    <property type="entry name" value="FMN_HYDROXY_ACID_DH_2"/>
    <property type="match status" value="1"/>
</dbReference>
<comment type="cofactor">
    <cofactor evidence="1">
        <name>FMN</name>
        <dbReference type="ChEBI" id="CHEBI:58210"/>
    </cofactor>
</comment>
<dbReference type="OrthoDB" id="25826at2759"/>
<comment type="similarity">
    <text evidence="4">Belongs to the FMN-dependent alpha-hydroxy acid dehydrogenase family.</text>
</comment>
<evidence type="ECO:0000259" key="9">
    <source>
        <dbReference type="PROSITE" id="PS51349"/>
    </source>
</evidence>
<accession>A0A9Q1C3B2</accession>
<dbReference type="SUPFAM" id="SSF51395">
    <property type="entry name" value="FMN-linked oxidoreductases"/>
    <property type="match status" value="1"/>
</dbReference>
<dbReference type="PANTHER" id="PTHR10578:SF149">
    <property type="entry name" value="2-HYDROXYACID OXIDASE 2"/>
    <property type="match status" value="1"/>
</dbReference>
<dbReference type="InterPro" id="IPR000262">
    <property type="entry name" value="FMN-dep_DH"/>
</dbReference>
<feature type="binding site" evidence="8">
    <location>
        <begin position="310"/>
        <end position="314"/>
    </location>
    <ligand>
        <name>FMN</name>
        <dbReference type="ChEBI" id="CHEBI:58210"/>
    </ligand>
</feature>
<organism evidence="10 11">
    <name type="scientific">Holothuria leucospilota</name>
    <name type="common">Black long sea cucumber</name>
    <name type="synonym">Mertensiothuria leucospilota</name>
    <dbReference type="NCBI Taxonomy" id="206669"/>
    <lineage>
        <taxon>Eukaryota</taxon>
        <taxon>Metazoa</taxon>
        <taxon>Echinodermata</taxon>
        <taxon>Eleutherozoa</taxon>
        <taxon>Echinozoa</taxon>
        <taxon>Holothuroidea</taxon>
        <taxon>Aspidochirotacea</taxon>
        <taxon>Aspidochirotida</taxon>
        <taxon>Holothuriidae</taxon>
        <taxon>Holothuria</taxon>
    </lineage>
</organism>
<dbReference type="GO" id="GO:0005782">
    <property type="term" value="C:peroxisomal matrix"/>
    <property type="evidence" value="ECO:0007669"/>
    <property type="project" value="TreeGrafter"/>
</dbReference>
<evidence type="ECO:0000256" key="4">
    <source>
        <dbReference type="ARBA" id="ARBA00024042"/>
    </source>
</evidence>
<feature type="binding site" evidence="8">
    <location>
        <begin position="333"/>
        <end position="334"/>
    </location>
    <ligand>
        <name>FMN</name>
        <dbReference type="ChEBI" id="CHEBI:58210"/>
    </ligand>
</feature>
<feature type="binding site" evidence="8">
    <location>
        <position position="159"/>
    </location>
    <ligand>
        <name>FMN</name>
        <dbReference type="ChEBI" id="CHEBI:58210"/>
    </ligand>
</feature>
<feature type="binding site" evidence="8">
    <location>
        <position position="276"/>
    </location>
    <ligand>
        <name>FMN</name>
        <dbReference type="ChEBI" id="CHEBI:58210"/>
    </ligand>
</feature>
<protein>
    <recommendedName>
        <fullName evidence="2">(S)-2-hydroxy-acid oxidase</fullName>
        <ecNumber evidence="2">1.1.3.15</ecNumber>
    </recommendedName>
</protein>
<dbReference type="PANTHER" id="PTHR10578">
    <property type="entry name" value="S -2-HYDROXY-ACID OXIDASE-RELATED"/>
    <property type="match status" value="1"/>
</dbReference>
<keyword evidence="8" id="KW-0288">FMN</keyword>
<feature type="binding site" evidence="8">
    <location>
        <position position="109"/>
    </location>
    <ligand>
        <name>FMN</name>
        <dbReference type="ChEBI" id="CHEBI:58210"/>
    </ligand>
</feature>
<dbReference type="GO" id="GO:0003973">
    <property type="term" value="F:(S)-2-hydroxy-acid oxidase activity"/>
    <property type="evidence" value="ECO:0007669"/>
    <property type="project" value="UniProtKB-EC"/>
</dbReference>
<proteinExistence type="inferred from homology"/>
<feature type="binding site" evidence="8">
    <location>
        <begin position="80"/>
        <end position="82"/>
    </location>
    <ligand>
        <name>FMN</name>
        <dbReference type="ChEBI" id="CHEBI:58210"/>
    </ligand>
</feature>
<dbReference type="PIRSF" id="PIRSF000138">
    <property type="entry name" value="Al-hdrx_acd_dh"/>
    <property type="match status" value="1"/>
</dbReference>
<feature type="binding site" evidence="8">
    <location>
        <position position="254"/>
    </location>
    <ligand>
        <name>FMN</name>
        <dbReference type="ChEBI" id="CHEBI:58210"/>
    </ligand>
</feature>
<evidence type="ECO:0000256" key="2">
    <source>
        <dbReference type="ARBA" id="ARBA00013087"/>
    </source>
</evidence>
<feature type="active site" description="Proton acceptor" evidence="7">
    <location>
        <position position="278"/>
    </location>
</feature>